<feature type="compositionally biased region" description="Low complexity" evidence="3">
    <location>
        <begin position="317"/>
        <end position="338"/>
    </location>
</feature>
<dbReference type="OrthoDB" id="442947at2759"/>
<evidence type="ECO:0000313" key="5">
    <source>
        <dbReference type="EMBL" id="RKP00983.1"/>
    </source>
</evidence>
<dbReference type="InterPro" id="IPR036612">
    <property type="entry name" value="KH_dom_type_1_sf"/>
</dbReference>
<dbReference type="PANTHER" id="PTHR10288">
    <property type="entry name" value="KH DOMAIN CONTAINING RNA BINDING PROTEIN"/>
    <property type="match status" value="1"/>
</dbReference>
<evidence type="ECO:0000313" key="6">
    <source>
        <dbReference type="Proteomes" id="UP000274922"/>
    </source>
</evidence>
<keyword evidence="6" id="KW-1185">Reference proteome</keyword>
<sequence>MTLSLRALVTTKEAGVIIGKAGKNIQEIRYITGVRAGVSTAIQGVEERIFTVDGRLDSVAKAYSLMAQFLLANPNPQQEMIHPDCATVRLLVAHQLVGSVIGKGGAKIRDIQEASGAKIVVSKDMLPSSTERVIEVFGLVDSIQIAVFHIGECLINDMERVNSASLYDPRIRLNVGAGGVFQGRFDVPRMPGGGYAASGLVGGMSAHADDRAATPLTGPPYRVSIVSDAPGEQTVLMAVPFQLVGCIIGKGGAFIGNLRRQTGCRIRIENSESNAKERHVTITGPHDSVQSAQMRLAQQLDGEFERRLERQREEEAAAAQAAAQAAQAAQAAAQAAPGPAAPPAAAPQEAAN</sequence>
<gene>
    <name evidence="5" type="ORF">CXG81DRAFT_12567</name>
</gene>
<proteinExistence type="predicted"/>
<feature type="domain" description="K Homology" evidence="4">
    <location>
        <begin position="84"/>
        <end position="155"/>
    </location>
</feature>
<dbReference type="InterPro" id="IPR004088">
    <property type="entry name" value="KH_dom_type_1"/>
</dbReference>
<reference evidence="6" key="1">
    <citation type="journal article" date="2018" name="Nat. Microbiol.">
        <title>Leveraging single-cell genomics to expand the fungal tree of life.</title>
        <authorList>
            <person name="Ahrendt S.R."/>
            <person name="Quandt C.A."/>
            <person name="Ciobanu D."/>
            <person name="Clum A."/>
            <person name="Salamov A."/>
            <person name="Andreopoulos B."/>
            <person name="Cheng J.F."/>
            <person name="Woyke T."/>
            <person name="Pelin A."/>
            <person name="Henrissat B."/>
            <person name="Reynolds N.K."/>
            <person name="Benny G.L."/>
            <person name="Smith M.E."/>
            <person name="James T.Y."/>
            <person name="Grigoriev I.V."/>
        </authorList>
    </citation>
    <scope>NUCLEOTIDE SEQUENCE [LARGE SCALE GENOMIC DNA]</scope>
    <source>
        <strain evidence="6">ATCC 52028</strain>
    </source>
</reference>
<dbReference type="CDD" id="cd22456">
    <property type="entry name" value="KH-I_Rnc1_rpt2"/>
    <property type="match status" value="1"/>
</dbReference>
<evidence type="ECO:0000256" key="3">
    <source>
        <dbReference type="SAM" id="MobiDB-lite"/>
    </source>
</evidence>
<organism evidence="5 6">
    <name type="scientific">Caulochytrium protostelioides</name>
    <dbReference type="NCBI Taxonomy" id="1555241"/>
    <lineage>
        <taxon>Eukaryota</taxon>
        <taxon>Fungi</taxon>
        <taxon>Fungi incertae sedis</taxon>
        <taxon>Chytridiomycota</taxon>
        <taxon>Chytridiomycota incertae sedis</taxon>
        <taxon>Chytridiomycetes</taxon>
        <taxon>Caulochytriales</taxon>
        <taxon>Caulochytriaceae</taxon>
        <taxon>Caulochytrium</taxon>
    </lineage>
</organism>
<dbReference type="PROSITE" id="PS50084">
    <property type="entry name" value="KH_TYPE_1"/>
    <property type="match status" value="3"/>
</dbReference>
<dbReference type="InterPro" id="IPR004087">
    <property type="entry name" value="KH_dom"/>
</dbReference>
<dbReference type="STRING" id="1555241.A0A4P9X700"/>
<dbReference type="GO" id="GO:0003723">
    <property type="term" value="F:RNA binding"/>
    <property type="evidence" value="ECO:0007669"/>
    <property type="project" value="UniProtKB-UniRule"/>
</dbReference>
<evidence type="ECO:0000259" key="4">
    <source>
        <dbReference type="SMART" id="SM00322"/>
    </source>
</evidence>
<dbReference type="SMART" id="SM00322">
    <property type="entry name" value="KH"/>
    <property type="match status" value="3"/>
</dbReference>
<keyword evidence="1" id="KW-0677">Repeat</keyword>
<name>A0A4P9X700_9FUNG</name>
<feature type="domain" description="K Homology" evidence="4">
    <location>
        <begin position="1"/>
        <end position="71"/>
    </location>
</feature>
<evidence type="ECO:0000256" key="1">
    <source>
        <dbReference type="ARBA" id="ARBA00022737"/>
    </source>
</evidence>
<dbReference type="Gene3D" id="3.30.1370.10">
    <property type="entry name" value="K Homology domain, type 1"/>
    <property type="match status" value="3"/>
</dbReference>
<accession>A0A4P9X700</accession>
<evidence type="ECO:0000256" key="2">
    <source>
        <dbReference type="PROSITE-ProRule" id="PRU00117"/>
    </source>
</evidence>
<feature type="domain" description="K Homology" evidence="4">
    <location>
        <begin position="231"/>
        <end position="301"/>
    </location>
</feature>
<dbReference type="Proteomes" id="UP000274922">
    <property type="component" value="Unassembled WGS sequence"/>
</dbReference>
<dbReference type="AlphaFoldDB" id="A0A4P9X700"/>
<feature type="region of interest" description="Disordered" evidence="3">
    <location>
        <begin position="307"/>
        <end position="352"/>
    </location>
</feature>
<dbReference type="Pfam" id="PF00013">
    <property type="entry name" value="KH_1"/>
    <property type="match status" value="3"/>
</dbReference>
<keyword evidence="2" id="KW-0694">RNA-binding</keyword>
<dbReference type="EMBL" id="ML014190">
    <property type="protein sequence ID" value="RKP00983.1"/>
    <property type="molecule type" value="Genomic_DNA"/>
</dbReference>
<protein>
    <recommendedName>
        <fullName evidence="4">K Homology domain-containing protein</fullName>
    </recommendedName>
</protein>
<dbReference type="SUPFAM" id="SSF54791">
    <property type="entry name" value="Eukaryotic type KH-domain (KH-domain type I)"/>
    <property type="match status" value="3"/>
</dbReference>